<evidence type="ECO:0000313" key="4">
    <source>
        <dbReference type="Proteomes" id="UP000807469"/>
    </source>
</evidence>
<sequence length="312" mass="34872">MASPLDSTFGVWLVAIWLQTLLQGCGLLQAWLYFHWYAKDSWGIKGMVIFLVLIETFQIITFFQITYFYLIDNFGNVPNLLVIYWQDSAQLFATYLSAFVVQLYFGYCIYVLNKKNKIVPAIVVILALTQIAAGLAQTILTVKIHLLTELEKTVPITTLEAASALCCDLVITSALLWNLRKHKGQIKSTNNLLNRLMINAINRGGLTALCAAVNMIVFISKPGTYYFFIGLLLSGKLYMNSALATLNSRQHIAAKAQSSAGSGREWNSIAMEGMSRGKDHTQQSGVHIVVDHQSQTDRDMDYKTSNFMDGMV</sequence>
<dbReference type="PANTHER" id="PTHR40465">
    <property type="entry name" value="CHROMOSOME 1, WHOLE GENOME SHOTGUN SEQUENCE"/>
    <property type="match status" value="1"/>
</dbReference>
<feature type="transmembrane region" description="Helical" evidence="1">
    <location>
        <begin position="200"/>
        <end position="219"/>
    </location>
</feature>
<evidence type="ECO:0000256" key="1">
    <source>
        <dbReference type="SAM" id="Phobius"/>
    </source>
</evidence>
<accession>A0A9P5ZCC7</accession>
<dbReference type="Pfam" id="PF20152">
    <property type="entry name" value="DUF6534"/>
    <property type="match status" value="1"/>
</dbReference>
<name>A0A9P5ZCC7_9AGAR</name>
<feature type="transmembrane region" description="Helical" evidence="1">
    <location>
        <begin position="46"/>
        <end position="71"/>
    </location>
</feature>
<feature type="transmembrane region" description="Helical" evidence="1">
    <location>
        <begin position="119"/>
        <end position="141"/>
    </location>
</feature>
<dbReference type="PANTHER" id="PTHR40465:SF1">
    <property type="entry name" value="DUF6534 DOMAIN-CONTAINING PROTEIN"/>
    <property type="match status" value="1"/>
</dbReference>
<feature type="transmembrane region" description="Helical" evidence="1">
    <location>
        <begin position="12"/>
        <end position="34"/>
    </location>
</feature>
<evidence type="ECO:0000313" key="3">
    <source>
        <dbReference type="EMBL" id="KAF9484528.1"/>
    </source>
</evidence>
<dbReference type="Proteomes" id="UP000807469">
    <property type="component" value="Unassembled WGS sequence"/>
</dbReference>
<keyword evidence="1" id="KW-0472">Membrane</keyword>
<organism evidence="3 4">
    <name type="scientific">Pholiota conissans</name>
    <dbReference type="NCBI Taxonomy" id="109636"/>
    <lineage>
        <taxon>Eukaryota</taxon>
        <taxon>Fungi</taxon>
        <taxon>Dikarya</taxon>
        <taxon>Basidiomycota</taxon>
        <taxon>Agaricomycotina</taxon>
        <taxon>Agaricomycetes</taxon>
        <taxon>Agaricomycetidae</taxon>
        <taxon>Agaricales</taxon>
        <taxon>Agaricineae</taxon>
        <taxon>Strophariaceae</taxon>
        <taxon>Pholiota</taxon>
    </lineage>
</organism>
<dbReference type="AlphaFoldDB" id="A0A9P5ZCC7"/>
<dbReference type="InterPro" id="IPR045339">
    <property type="entry name" value="DUF6534"/>
</dbReference>
<feature type="transmembrane region" description="Helical" evidence="1">
    <location>
        <begin position="91"/>
        <end position="112"/>
    </location>
</feature>
<evidence type="ECO:0000259" key="2">
    <source>
        <dbReference type="Pfam" id="PF20152"/>
    </source>
</evidence>
<feature type="transmembrane region" description="Helical" evidence="1">
    <location>
        <begin position="161"/>
        <end position="179"/>
    </location>
</feature>
<feature type="transmembrane region" description="Helical" evidence="1">
    <location>
        <begin position="225"/>
        <end position="246"/>
    </location>
</feature>
<keyword evidence="4" id="KW-1185">Reference proteome</keyword>
<keyword evidence="1" id="KW-1133">Transmembrane helix</keyword>
<reference evidence="3" key="1">
    <citation type="submission" date="2020-11" db="EMBL/GenBank/DDBJ databases">
        <authorList>
            <consortium name="DOE Joint Genome Institute"/>
            <person name="Ahrendt S."/>
            <person name="Riley R."/>
            <person name="Andreopoulos W."/>
            <person name="Labutti K."/>
            <person name="Pangilinan J."/>
            <person name="Ruiz-Duenas F.J."/>
            <person name="Barrasa J.M."/>
            <person name="Sanchez-Garcia M."/>
            <person name="Camarero S."/>
            <person name="Miyauchi S."/>
            <person name="Serrano A."/>
            <person name="Linde D."/>
            <person name="Babiker R."/>
            <person name="Drula E."/>
            <person name="Ayuso-Fernandez I."/>
            <person name="Pacheco R."/>
            <person name="Padilla G."/>
            <person name="Ferreira P."/>
            <person name="Barriuso J."/>
            <person name="Kellner H."/>
            <person name="Castanera R."/>
            <person name="Alfaro M."/>
            <person name="Ramirez L."/>
            <person name="Pisabarro A.G."/>
            <person name="Kuo A."/>
            <person name="Tritt A."/>
            <person name="Lipzen A."/>
            <person name="He G."/>
            <person name="Yan M."/>
            <person name="Ng V."/>
            <person name="Cullen D."/>
            <person name="Martin F."/>
            <person name="Rosso M.-N."/>
            <person name="Henrissat B."/>
            <person name="Hibbett D."/>
            <person name="Martinez A.T."/>
            <person name="Grigoriev I.V."/>
        </authorList>
    </citation>
    <scope>NUCLEOTIDE SEQUENCE</scope>
    <source>
        <strain evidence="3">CIRM-BRFM 674</strain>
    </source>
</reference>
<dbReference type="OrthoDB" id="3053610at2759"/>
<comment type="caution">
    <text evidence="3">The sequence shown here is derived from an EMBL/GenBank/DDBJ whole genome shotgun (WGS) entry which is preliminary data.</text>
</comment>
<keyword evidence="1" id="KW-0812">Transmembrane</keyword>
<gene>
    <name evidence="3" type="ORF">BDN70DRAFT_872301</name>
</gene>
<feature type="domain" description="DUF6534" evidence="2">
    <location>
        <begin position="164"/>
        <end position="251"/>
    </location>
</feature>
<dbReference type="EMBL" id="MU155142">
    <property type="protein sequence ID" value="KAF9484528.1"/>
    <property type="molecule type" value="Genomic_DNA"/>
</dbReference>
<protein>
    <recommendedName>
        <fullName evidence="2">DUF6534 domain-containing protein</fullName>
    </recommendedName>
</protein>
<proteinExistence type="predicted"/>